<comment type="caution">
    <text evidence="1">The sequence shown here is derived from an EMBL/GenBank/DDBJ whole genome shotgun (WGS) entry which is preliminary data.</text>
</comment>
<dbReference type="PANTHER" id="PTHR32305:SF15">
    <property type="entry name" value="PROTEIN RHSA-RELATED"/>
    <property type="match status" value="1"/>
</dbReference>
<dbReference type="PANTHER" id="PTHR32305">
    <property type="match status" value="1"/>
</dbReference>
<dbReference type="InterPro" id="IPR024079">
    <property type="entry name" value="MetalloPept_cat_dom_sf"/>
</dbReference>
<organism evidence="1 2">
    <name type="scientific">Chryseobacterium profundimaris</name>
    <dbReference type="NCBI Taxonomy" id="1387275"/>
    <lineage>
        <taxon>Bacteria</taxon>
        <taxon>Pseudomonadati</taxon>
        <taxon>Bacteroidota</taxon>
        <taxon>Flavobacteriia</taxon>
        <taxon>Flavobacteriales</taxon>
        <taxon>Weeksellaceae</taxon>
        <taxon>Chryseobacterium group</taxon>
        <taxon>Chryseobacterium</taxon>
    </lineage>
</organism>
<dbReference type="SUPFAM" id="SSF55486">
    <property type="entry name" value="Metalloproteases ('zincins'), catalytic domain"/>
    <property type="match status" value="1"/>
</dbReference>
<protein>
    <submittedName>
        <fullName evidence="1">RHS repeat-associated core domain-containing protein</fullName>
    </submittedName>
</protein>
<dbReference type="Gene3D" id="3.40.390.10">
    <property type="entry name" value="Collagenase (Catalytic Domain)"/>
    <property type="match status" value="1"/>
</dbReference>
<name>A0ABY1NZB6_9FLAO</name>
<accession>A0ABY1NZB6</accession>
<dbReference type="RefSeq" id="WP_430393696.1">
    <property type="nucleotide sequence ID" value="NZ_FXTZ01000006.1"/>
</dbReference>
<dbReference type="InterPro" id="IPR050708">
    <property type="entry name" value="T6SS_VgrG/RHS"/>
</dbReference>
<dbReference type="Gene3D" id="2.180.10.10">
    <property type="entry name" value="RHS repeat-associated core"/>
    <property type="match status" value="1"/>
</dbReference>
<dbReference type="EMBL" id="FXTZ01000006">
    <property type="protein sequence ID" value="SMP22540.1"/>
    <property type="molecule type" value="Genomic_DNA"/>
</dbReference>
<proteinExistence type="predicted"/>
<keyword evidence="2" id="KW-1185">Reference proteome</keyword>
<sequence>MGNTRVSHFHNGNGIEVLEENNYYPFGLKYEEYNALAGNPSYQYKYNGKELQETGMYDYGARFYMPDIGRWGVVDPLAEKHPDLNPMMYAANNPISNIDPDGRDWTITETYNKKTNTTNYHFTFTGAVLNSSSNKKIDLQKFAKAVQSQTEAIFDKIEKNPYVTISSSISIRTIDDKEDLKNTDTLIEIKDSNSQDFASNYKNHETPGQAMNGKEISINEKYVNYMINGTNEKTIPHEIGHTAGLQHPTMATRTSWFEIPERFTTSKDNFMLQGVIKNPSGPNTRQVNRMYRLYMSGKLNKKNINPVYEK</sequence>
<evidence type="ECO:0000313" key="1">
    <source>
        <dbReference type="EMBL" id="SMP22540.1"/>
    </source>
</evidence>
<dbReference type="Proteomes" id="UP001157960">
    <property type="component" value="Unassembled WGS sequence"/>
</dbReference>
<dbReference type="InterPro" id="IPR022385">
    <property type="entry name" value="Rhs_assc_core"/>
</dbReference>
<dbReference type="NCBIfam" id="TIGR03696">
    <property type="entry name" value="Rhs_assc_core"/>
    <property type="match status" value="1"/>
</dbReference>
<gene>
    <name evidence="1" type="ORF">SAMN06264346_106211</name>
</gene>
<evidence type="ECO:0000313" key="2">
    <source>
        <dbReference type="Proteomes" id="UP001157960"/>
    </source>
</evidence>
<reference evidence="1 2" key="1">
    <citation type="submission" date="2017-05" db="EMBL/GenBank/DDBJ databases">
        <authorList>
            <person name="Varghese N."/>
            <person name="Submissions S."/>
        </authorList>
    </citation>
    <scope>NUCLEOTIDE SEQUENCE [LARGE SCALE GENOMIC DNA]</scope>
    <source>
        <strain evidence="1 2">DSM 28214</strain>
    </source>
</reference>